<proteinExistence type="predicted"/>
<comment type="caution">
    <text evidence="3">The sequence shown here is derived from an EMBL/GenBank/DDBJ whole genome shotgun (WGS) entry which is preliminary data.</text>
</comment>
<dbReference type="PANTHER" id="PTHR34406">
    <property type="entry name" value="PROTEIN YCEI"/>
    <property type="match status" value="1"/>
</dbReference>
<evidence type="ECO:0000256" key="1">
    <source>
        <dbReference type="SAM" id="SignalP"/>
    </source>
</evidence>
<dbReference type="Gene3D" id="2.40.128.110">
    <property type="entry name" value="Lipid/polyisoprenoid-binding, YceI-like"/>
    <property type="match status" value="1"/>
</dbReference>
<gene>
    <name evidence="3" type="ORF">DHW29_16960</name>
</gene>
<dbReference type="Proteomes" id="UP000263596">
    <property type="component" value="Unassembled WGS sequence"/>
</dbReference>
<evidence type="ECO:0000313" key="3">
    <source>
        <dbReference type="EMBL" id="HCK31678.1"/>
    </source>
</evidence>
<dbReference type="PANTHER" id="PTHR34406:SF1">
    <property type="entry name" value="PROTEIN YCEI"/>
    <property type="match status" value="1"/>
</dbReference>
<dbReference type="SUPFAM" id="SSF101874">
    <property type="entry name" value="YceI-like"/>
    <property type="match status" value="1"/>
</dbReference>
<evidence type="ECO:0000313" key="4">
    <source>
        <dbReference type="Proteomes" id="UP000263596"/>
    </source>
</evidence>
<dbReference type="SMART" id="SM00867">
    <property type="entry name" value="YceI"/>
    <property type="match status" value="1"/>
</dbReference>
<sequence>MMTVIANQRLAKSLWIGALIVVSMSQVHAANWVLAPTSNVGFHIDSARESMVIAKFNTVHATLNFDENAPQQASTRFIMDVDSLSLNNPAMKSTLLGKDLFYAAQFKTVSFKSDQFRVLGNNKYQIIGQLTIRVITRPVIFDSTLKPVTNNQKLMNMVSSTTINRTDFGMKKAPDGMGEKINIKMNVDWKVKR</sequence>
<keyword evidence="1" id="KW-0732">Signal</keyword>
<feature type="chain" id="PRO_5017836947" description="Lipid/polyisoprenoid-binding YceI-like domain-containing protein" evidence="1">
    <location>
        <begin position="30"/>
        <end position="193"/>
    </location>
</feature>
<feature type="signal peptide" evidence="1">
    <location>
        <begin position="1"/>
        <end position="29"/>
    </location>
</feature>
<reference evidence="3 4" key="1">
    <citation type="journal article" date="2018" name="Nat. Biotechnol.">
        <title>A standardized bacterial taxonomy based on genome phylogeny substantially revises the tree of life.</title>
        <authorList>
            <person name="Parks D.H."/>
            <person name="Chuvochina M."/>
            <person name="Waite D.W."/>
            <person name="Rinke C."/>
            <person name="Skarshewski A."/>
            <person name="Chaumeil P.A."/>
            <person name="Hugenholtz P."/>
        </authorList>
    </citation>
    <scope>NUCLEOTIDE SEQUENCE [LARGE SCALE GENOMIC DNA]</scope>
    <source>
        <strain evidence="3">UBA9669</strain>
    </source>
</reference>
<organism evidence="3 4">
    <name type="scientific">Acinetobacter ursingii</name>
    <dbReference type="NCBI Taxonomy" id="108980"/>
    <lineage>
        <taxon>Bacteria</taxon>
        <taxon>Pseudomonadati</taxon>
        <taxon>Pseudomonadota</taxon>
        <taxon>Gammaproteobacteria</taxon>
        <taxon>Moraxellales</taxon>
        <taxon>Moraxellaceae</taxon>
        <taxon>Acinetobacter</taxon>
    </lineage>
</organism>
<dbReference type="AlphaFoldDB" id="A0A3D2SRW1"/>
<feature type="domain" description="Lipid/polyisoprenoid-binding YceI-like" evidence="2">
    <location>
        <begin position="31"/>
        <end position="190"/>
    </location>
</feature>
<dbReference type="EMBL" id="DPVE01000316">
    <property type="protein sequence ID" value="HCK31678.1"/>
    <property type="molecule type" value="Genomic_DNA"/>
</dbReference>
<dbReference type="Pfam" id="PF04264">
    <property type="entry name" value="YceI"/>
    <property type="match status" value="1"/>
</dbReference>
<protein>
    <recommendedName>
        <fullName evidence="2">Lipid/polyisoprenoid-binding YceI-like domain-containing protein</fullName>
    </recommendedName>
</protein>
<dbReference type="InterPro" id="IPR036761">
    <property type="entry name" value="TTHA0802/YceI-like_sf"/>
</dbReference>
<name>A0A3D2SRW1_9GAMM</name>
<evidence type="ECO:0000259" key="2">
    <source>
        <dbReference type="SMART" id="SM00867"/>
    </source>
</evidence>
<accession>A0A3D2SRW1</accession>
<dbReference type="InterPro" id="IPR007372">
    <property type="entry name" value="Lipid/polyisoprenoid-bd_YceI"/>
</dbReference>